<dbReference type="OrthoDB" id="407325at2759"/>
<dbReference type="EMBL" id="SPLM01000006">
    <property type="protein sequence ID" value="TMW67053.1"/>
    <property type="molecule type" value="Genomic_DNA"/>
</dbReference>
<evidence type="ECO:0000313" key="2">
    <source>
        <dbReference type="Proteomes" id="UP000794436"/>
    </source>
</evidence>
<organism evidence="1 2">
    <name type="scientific">Pythium oligandrum</name>
    <name type="common">Mycoparasitic fungus</name>
    <dbReference type="NCBI Taxonomy" id="41045"/>
    <lineage>
        <taxon>Eukaryota</taxon>
        <taxon>Sar</taxon>
        <taxon>Stramenopiles</taxon>
        <taxon>Oomycota</taxon>
        <taxon>Peronosporomycetes</taxon>
        <taxon>Pythiales</taxon>
        <taxon>Pythiaceae</taxon>
        <taxon>Pythium</taxon>
    </lineage>
</organism>
<dbReference type="Proteomes" id="UP000794436">
    <property type="component" value="Unassembled WGS sequence"/>
</dbReference>
<sequence>MAFCAAWASLFRQSDGSTSPVKLGINFVTASASHAQLAGLELQQDLAGLGIAGVVWNCARVLVEFFQRNPELLDHKQVLELGAGTGAVGLALAKTTKLQSVLLTDLEDVVELTKTNVSTTAQVDSTVSVLVEQGRLEARTYRWGSTIDNWMLDCDVVVCSDCLYEANVYADLLKSLITITHQKSHCAVYVAYKQRHPEQERSFFSKAAQCFDISVWSDQDDTPLCLHEDRIFICRFKRFAEAEENNHDDDN</sequence>
<gene>
    <name evidence="1" type="ORF">Poli38472_012169</name>
</gene>
<reference evidence="1" key="1">
    <citation type="submission" date="2019-03" db="EMBL/GenBank/DDBJ databases">
        <title>Long read genome sequence of the mycoparasitic Pythium oligandrum ATCC 38472 isolated from sugarbeet rhizosphere.</title>
        <authorList>
            <person name="Gaulin E."/>
        </authorList>
    </citation>
    <scope>NUCLEOTIDE SEQUENCE</scope>
    <source>
        <strain evidence="1">ATCC 38472_TT</strain>
    </source>
</reference>
<dbReference type="PANTHER" id="PTHR14614:SF109">
    <property type="entry name" value="RIBOSOMAL LYSINE N-METHYLTRANSFERASE 5"/>
    <property type="match status" value="1"/>
</dbReference>
<comment type="caution">
    <text evidence="1">The sequence shown here is derived from an EMBL/GenBank/DDBJ whole genome shotgun (WGS) entry which is preliminary data.</text>
</comment>
<dbReference type="PANTHER" id="PTHR14614">
    <property type="entry name" value="HEPATOCELLULAR CARCINOMA-ASSOCIATED ANTIGEN"/>
    <property type="match status" value="1"/>
</dbReference>
<keyword evidence="2" id="KW-1185">Reference proteome</keyword>
<dbReference type="Gene3D" id="3.40.50.150">
    <property type="entry name" value="Vaccinia Virus protein VP39"/>
    <property type="match status" value="1"/>
</dbReference>
<proteinExistence type="predicted"/>
<dbReference type="SUPFAM" id="SSF53335">
    <property type="entry name" value="S-adenosyl-L-methionine-dependent methyltransferases"/>
    <property type="match status" value="1"/>
</dbReference>
<evidence type="ECO:0000313" key="1">
    <source>
        <dbReference type="EMBL" id="TMW67053.1"/>
    </source>
</evidence>
<protein>
    <submittedName>
        <fullName evidence="1">Uncharacterized protein</fullName>
    </submittedName>
</protein>
<name>A0A8K1CQC7_PYTOL</name>
<dbReference type="InterPro" id="IPR029063">
    <property type="entry name" value="SAM-dependent_MTases_sf"/>
</dbReference>
<dbReference type="Pfam" id="PF10294">
    <property type="entry name" value="Methyltransf_16"/>
    <property type="match status" value="1"/>
</dbReference>
<dbReference type="AlphaFoldDB" id="A0A8K1CQC7"/>
<dbReference type="InterPro" id="IPR019410">
    <property type="entry name" value="Methyltransf_16"/>
</dbReference>
<accession>A0A8K1CQC7</accession>
<dbReference type="GO" id="GO:0005829">
    <property type="term" value="C:cytosol"/>
    <property type="evidence" value="ECO:0007669"/>
    <property type="project" value="TreeGrafter"/>
</dbReference>
<dbReference type="GO" id="GO:0032991">
    <property type="term" value="C:protein-containing complex"/>
    <property type="evidence" value="ECO:0007669"/>
    <property type="project" value="TreeGrafter"/>
</dbReference>